<dbReference type="SUPFAM" id="SSF68906">
    <property type="entry name" value="SAP domain"/>
    <property type="match status" value="1"/>
</dbReference>
<dbReference type="EMBL" id="NIRM01000002">
    <property type="protein sequence ID" value="PHI08353.1"/>
    <property type="molecule type" value="Genomic_DNA"/>
</dbReference>
<dbReference type="InterPro" id="IPR036361">
    <property type="entry name" value="SAP_dom_sf"/>
</dbReference>
<dbReference type="RefSeq" id="WP_099011586.1">
    <property type="nucleotide sequence ID" value="NZ_CP077154.1"/>
</dbReference>
<feature type="domain" description="SAP" evidence="1">
    <location>
        <begin position="103"/>
        <end position="137"/>
    </location>
</feature>
<reference evidence="2 3" key="1">
    <citation type="submission" date="2017-06" db="EMBL/GenBank/DDBJ databases">
        <title>Draft genome sequence of Fusobacterium nucleatum subsp. polymorphum KCOM 1267 (=ChDC F290).</title>
        <authorList>
            <person name="Kook J.-K."/>
            <person name="Park S.-N."/>
            <person name="Lim Y.K."/>
            <person name="Roh H."/>
        </authorList>
    </citation>
    <scope>NUCLEOTIDE SEQUENCE [LARGE SCALE GENOMIC DNA]</scope>
    <source>
        <strain evidence="3">KCOM 1267(ChDC F290)</strain>
    </source>
</reference>
<organism evidence="2 3">
    <name type="scientific">Fusobacterium nucleatum subsp. polymorphum</name>
    <name type="common">Fusobacterium polymorphum</name>
    <dbReference type="NCBI Taxonomy" id="76857"/>
    <lineage>
        <taxon>Bacteria</taxon>
        <taxon>Fusobacteriati</taxon>
        <taxon>Fusobacteriota</taxon>
        <taxon>Fusobacteriia</taxon>
        <taxon>Fusobacteriales</taxon>
        <taxon>Fusobacteriaceae</taxon>
        <taxon>Fusobacterium</taxon>
    </lineage>
</organism>
<dbReference type="Proteomes" id="UP000221504">
    <property type="component" value="Unassembled WGS sequence"/>
</dbReference>
<evidence type="ECO:0000313" key="3">
    <source>
        <dbReference type="Proteomes" id="UP000221504"/>
    </source>
</evidence>
<sequence>MFFMILFVGAVLCFFIFSKKEVAGKENQKNACDFIIKTEKEIPKFSYVGQTVFLDWADGKSIKEKEDYPQYFFYDYGILNCKELHENMIRENFLQEANIKIILLSKSVDELKKILEECGLKKSGKKIELVERIIENNDFSKIDVSNSIYELSEKGKEFIKKYNYILVLRETSISVSEFEKEKAKIEKPLSTNDIIWSIYNKHSLKYFYAKDFGLYRNCIFEMANFLKKEGRNKQALLFELKGLYCDLSGKSNNNSTEPKEMLFIVNTNNILKLKDYFSSEMLDSCWQVEFPFHYCNKKIFSDIVLDIFNGLSGDEILERYKPKMKATPKKAMLIDLED</sequence>
<comment type="caution">
    <text evidence="2">The sequence shown here is derived from an EMBL/GenBank/DDBJ whole genome shotgun (WGS) entry which is preliminary data.</text>
</comment>
<dbReference type="AlphaFoldDB" id="A0A2C6BVW8"/>
<accession>A0A2C6BVW8</accession>
<dbReference type="PROSITE" id="PS50800">
    <property type="entry name" value="SAP"/>
    <property type="match status" value="1"/>
</dbReference>
<name>A0A2C6BVW8_FUSNP</name>
<protein>
    <recommendedName>
        <fullName evidence="1">SAP domain-containing protein</fullName>
    </recommendedName>
</protein>
<evidence type="ECO:0000259" key="1">
    <source>
        <dbReference type="PROSITE" id="PS50800"/>
    </source>
</evidence>
<evidence type="ECO:0000313" key="2">
    <source>
        <dbReference type="EMBL" id="PHI08353.1"/>
    </source>
</evidence>
<gene>
    <name evidence="2" type="ORF">CBG52_09295</name>
</gene>
<dbReference type="Pfam" id="PF02037">
    <property type="entry name" value="SAP"/>
    <property type="match status" value="1"/>
</dbReference>
<dbReference type="Gene3D" id="1.10.720.30">
    <property type="entry name" value="SAP domain"/>
    <property type="match status" value="1"/>
</dbReference>
<dbReference type="InterPro" id="IPR003034">
    <property type="entry name" value="SAP_dom"/>
</dbReference>
<proteinExistence type="predicted"/>